<evidence type="ECO:0000313" key="2">
    <source>
        <dbReference type="Proteomes" id="UP000006900"/>
    </source>
</evidence>
<dbReference type="AlphaFoldDB" id="A0A0H3MTL5"/>
<name>A0A0H3MTL5_MYCLB</name>
<dbReference type="Pfam" id="PF13578">
    <property type="entry name" value="Methyltransf_24"/>
    <property type="match status" value="1"/>
</dbReference>
<evidence type="ECO:0000313" key="1">
    <source>
        <dbReference type="EMBL" id="CAR70219.1"/>
    </source>
</evidence>
<protein>
    <recommendedName>
        <fullName evidence="3">Biotin carboxyl carrier protein</fullName>
    </recommendedName>
</protein>
<reference evidence="1 2" key="1">
    <citation type="journal article" date="2009" name="Nat. Genet.">
        <title>Comparative genomic and phylogeographic analysis of Mycobacterium leprae.</title>
        <authorList>
            <person name="Monot M."/>
            <person name="Honore N."/>
            <person name="Garnier T."/>
            <person name="Zidane N."/>
            <person name="Sherafi D."/>
            <person name="Paniz-Mondolfi A."/>
            <person name="Matsuoka M."/>
            <person name="Taylor G.M."/>
            <person name="Donoghue H.D."/>
            <person name="Bouwman A."/>
            <person name="Mays S."/>
            <person name="Watson C."/>
            <person name="Lockwood D."/>
            <person name="Khamispour A."/>
            <person name="Dowlati Y."/>
            <person name="Jianping S."/>
            <person name="Rea T.H."/>
            <person name="Vera-Cabrera L."/>
            <person name="Stefani M.M."/>
            <person name="Banu S."/>
            <person name="Macdonald M."/>
            <person name="Sapkota B.R."/>
            <person name="Spencer J.S."/>
            <person name="Thomas J."/>
            <person name="Harshman K."/>
            <person name="Singh P."/>
            <person name="Busso P."/>
            <person name="Gattiker A."/>
            <person name="Rougemont J."/>
            <person name="Brennan P.J."/>
            <person name="Cole S.T."/>
        </authorList>
    </citation>
    <scope>NUCLEOTIDE SEQUENCE [LARGE SCALE GENOMIC DNA]</scope>
    <source>
        <strain evidence="2">Br4923</strain>
    </source>
</reference>
<dbReference type="Gene3D" id="3.40.50.150">
    <property type="entry name" value="Vaccinia Virus protein VP39"/>
    <property type="match status" value="1"/>
</dbReference>
<gene>
    <name evidence="1" type="ordered locus">MLBr00126</name>
</gene>
<evidence type="ECO:0008006" key="3">
    <source>
        <dbReference type="Google" id="ProtNLM"/>
    </source>
</evidence>
<accession>A0A0H3MTL5</accession>
<proteinExistence type="predicted"/>
<dbReference type="HOGENOM" id="CLU_084471_1_0_11"/>
<dbReference type="KEGG" id="mlb:MLBr00126"/>
<sequence>MRAAEASKALMWRIIEESWNNAQFYFAKDHHRIKVVQQALNGWEAPVYLEIGVSHGFVFRRVAADVKIAVDPACKLSARSRRLAAAKARATHYFEMTSDAFFADETAFLEQRGIDVALIDGLHTYGQVVRDVENTLRYLRDDGIIVLHDCNPKQASVAYPATSYADFRAHNHWWNGPWSGDVWKSIVHLRSTRHDLRIAVLDCDWGVGIIRKGSPESPLSYSAAQIEALNYEDLVADRGCLLNLRPPAYLDDFLSLQRSISPNSYNTARVDPA</sequence>
<dbReference type="SUPFAM" id="SSF53335">
    <property type="entry name" value="S-adenosyl-L-methionine-dependent methyltransferases"/>
    <property type="match status" value="1"/>
</dbReference>
<dbReference type="EMBL" id="FM211192">
    <property type="protein sequence ID" value="CAR70219.1"/>
    <property type="molecule type" value="Genomic_DNA"/>
</dbReference>
<organism evidence="1 2">
    <name type="scientific">Mycobacterium leprae (strain Br4923)</name>
    <dbReference type="NCBI Taxonomy" id="561304"/>
    <lineage>
        <taxon>Bacteria</taxon>
        <taxon>Bacillati</taxon>
        <taxon>Actinomycetota</taxon>
        <taxon>Actinomycetes</taxon>
        <taxon>Mycobacteriales</taxon>
        <taxon>Mycobacteriaceae</taxon>
        <taxon>Mycobacterium</taxon>
    </lineage>
</organism>
<dbReference type="InterPro" id="IPR029063">
    <property type="entry name" value="SAM-dependent_MTases_sf"/>
</dbReference>
<dbReference type="Proteomes" id="UP000006900">
    <property type="component" value="Chromosome"/>
</dbReference>